<name>A0A4Y2G4Y4_ARAVE</name>
<dbReference type="OrthoDB" id="8376309at2759"/>
<organism evidence="1 2">
    <name type="scientific">Araneus ventricosus</name>
    <name type="common">Orbweaver spider</name>
    <name type="synonym">Epeira ventricosa</name>
    <dbReference type="NCBI Taxonomy" id="182803"/>
    <lineage>
        <taxon>Eukaryota</taxon>
        <taxon>Metazoa</taxon>
        <taxon>Ecdysozoa</taxon>
        <taxon>Arthropoda</taxon>
        <taxon>Chelicerata</taxon>
        <taxon>Arachnida</taxon>
        <taxon>Araneae</taxon>
        <taxon>Araneomorphae</taxon>
        <taxon>Entelegynae</taxon>
        <taxon>Araneoidea</taxon>
        <taxon>Araneidae</taxon>
        <taxon>Araneus</taxon>
    </lineage>
</organism>
<dbReference type="EMBL" id="BGPR01001195">
    <property type="protein sequence ID" value="GBM47866.1"/>
    <property type="molecule type" value="Genomic_DNA"/>
</dbReference>
<accession>A0A4Y2G4Y4</accession>
<dbReference type="AlphaFoldDB" id="A0A4Y2G4Y4"/>
<comment type="caution">
    <text evidence="1">The sequence shown here is derived from an EMBL/GenBank/DDBJ whole genome shotgun (WGS) entry which is preliminary data.</text>
</comment>
<keyword evidence="2" id="KW-1185">Reference proteome</keyword>
<reference evidence="1 2" key="1">
    <citation type="journal article" date="2019" name="Sci. Rep.">
        <title>Orb-weaving spider Araneus ventricosus genome elucidates the spidroin gene catalogue.</title>
        <authorList>
            <person name="Kono N."/>
            <person name="Nakamura H."/>
            <person name="Ohtoshi R."/>
            <person name="Moran D.A.P."/>
            <person name="Shinohara A."/>
            <person name="Yoshida Y."/>
            <person name="Fujiwara M."/>
            <person name="Mori M."/>
            <person name="Tomita M."/>
            <person name="Arakawa K."/>
        </authorList>
    </citation>
    <scope>NUCLEOTIDE SEQUENCE [LARGE SCALE GENOMIC DNA]</scope>
</reference>
<protein>
    <submittedName>
        <fullName evidence="1">Uncharacterized protein</fullName>
    </submittedName>
</protein>
<dbReference type="Proteomes" id="UP000499080">
    <property type="component" value="Unassembled WGS sequence"/>
</dbReference>
<sequence length="94" mass="10894">MDYQNVIYSYAQNRRQTRNFHPKSVYDENLRSLVLRVIPTLLKFPKVIKKNLAVRSGIRTHAHRSGLRPERSALDRSAILTHSNADKLVPRAVE</sequence>
<proteinExistence type="predicted"/>
<gene>
    <name evidence="1" type="ORF">AVEN_91849_1</name>
</gene>
<evidence type="ECO:0000313" key="2">
    <source>
        <dbReference type="Proteomes" id="UP000499080"/>
    </source>
</evidence>
<evidence type="ECO:0000313" key="1">
    <source>
        <dbReference type="EMBL" id="GBM47866.1"/>
    </source>
</evidence>